<feature type="transmembrane region" description="Helical" evidence="1">
    <location>
        <begin position="12"/>
        <end position="33"/>
    </location>
</feature>
<dbReference type="GO" id="GO:0004064">
    <property type="term" value="F:arylesterase activity"/>
    <property type="evidence" value="ECO:0007669"/>
    <property type="project" value="UniProtKB-EC"/>
</dbReference>
<dbReference type="AlphaFoldDB" id="A0A3G8JIM6"/>
<dbReference type="KEGG" id="gom:D7316_01543"/>
<dbReference type="PANTHER" id="PTHR43194">
    <property type="entry name" value="HYDROLASE ALPHA/BETA FOLD FAMILY"/>
    <property type="match status" value="1"/>
</dbReference>
<keyword evidence="1" id="KW-1133">Transmembrane helix</keyword>
<evidence type="ECO:0000313" key="3">
    <source>
        <dbReference type="EMBL" id="AZG44951.1"/>
    </source>
</evidence>
<dbReference type="RefSeq" id="WP_124707743.1">
    <property type="nucleotide sequence ID" value="NZ_CP033972.1"/>
</dbReference>
<keyword evidence="1" id="KW-0812">Transmembrane</keyword>
<gene>
    <name evidence="3" type="ORF">D7316_01543</name>
</gene>
<evidence type="ECO:0000259" key="2">
    <source>
        <dbReference type="Pfam" id="PF12697"/>
    </source>
</evidence>
<organism evidence="3 4">
    <name type="scientific">Gordonia insulae</name>
    <dbReference type="NCBI Taxonomy" id="2420509"/>
    <lineage>
        <taxon>Bacteria</taxon>
        <taxon>Bacillati</taxon>
        <taxon>Actinomycetota</taxon>
        <taxon>Actinomycetes</taxon>
        <taxon>Mycobacteriales</taxon>
        <taxon>Gordoniaceae</taxon>
        <taxon>Gordonia</taxon>
    </lineage>
</organism>
<dbReference type="SUPFAM" id="SSF53474">
    <property type="entry name" value="alpha/beta-Hydrolases"/>
    <property type="match status" value="1"/>
</dbReference>
<feature type="domain" description="AB hydrolase-1" evidence="2">
    <location>
        <begin position="95"/>
        <end position="355"/>
    </location>
</feature>
<proteinExistence type="predicted"/>
<dbReference type="InterPro" id="IPR050228">
    <property type="entry name" value="Carboxylesterase_BioH"/>
</dbReference>
<dbReference type="Proteomes" id="UP000271469">
    <property type="component" value="Chromosome"/>
</dbReference>
<protein>
    <submittedName>
        <fullName evidence="3">Arylesterase</fullName>
        <ecNumber evidence="3">3.1.1.2</ecNumber>
    </submittedName>
</protein>
<dbReference type="InterPro" id="IPR029058">
    <property type="entry name" value="AB_hydrolase_fold"/>
</dbReference>
<dbReference type="EC" id="3.1.1.2" evidence="3"/>
<dbReference type="EMBL" id="CP033972">
    <property type="protein sequence ID" value="AZG44951.1"/>
    <property type="molecule type" value="Genomic_DNA"/>
</dbReference>
<dbReference type="PRINTS" id="PR00412">
    <property type="entry name" value="EPOXHYDRLASE"/>
</dbReference>
<evidence type="ECO:0000313" key="4">
    <source>
        <dbReference type="Proteomes" id="UP000271469"/>
    </source>
</evidence>
<dbReference type="InterPro" id="IPR000073">
    <property type="entry name" value="AB_hydrolase_1"/>
</dbReference>
<evidence type="ECO:0000256" key="1">
    <source>
        <dbReference type="SAM" id="Phobius"/>
    </source>
</evidence>
<sequence length="381" mass="40823">MWAAPVDDTQRMGWLAGVTGVAALGAVAAGGVARNVARRRARGLVDPFADVDFTTMYDDLDTTVSADDGLELAVRTVTTGPAGADPDHVEPELTVVFVHGFSLRMASWHLQRYALAERWADRSIRMVFFDHRGHGRSDPAPAETCTIGQLADDIAAVIRAVAPTGPIVLVGHSMGGMAVMGLARRDPALFGPNGRVTGVALVATACRELTEEGLGEGLTNPLLDAFRLSVRHAPALVRAGRGVTRLAVEPVLIAASFGGDFYSPTAGRAVEKMIQNTPIETIVNFLHALEDHDESTALPVLAQVPSVVVCGNEDRLTPLPKSVRMYAELGEDTRLVVVEGAGHMVPMESPDQVTEAIADLVDRARAAAPQPRRRWWKRLVR</sequence>
<accession>A0A3G8JIM6</accession>
<keyword evidence="1" id="KW-0472">Membrane</keyword>
<dbReference type="InterPro" id="IPR000639">
    <property type="entry name" value="Epox_hydrolase-like"/>
</dbReference>
<name>A0A3G8JIM6_9ACTN</name>
<keyword evidence="3" id="KW-0378">Hydrolase</keyword>
<dbReference type="PANTHER" id="PTHR43194:SF2">
    <property type="entry name" value="PEROXISOMAL MEMBRANE PROTEIN LPX1"/>
    <property type="match status" value="1"/>
</dbReference>
<dbReference type="Pfam" id="PF12697">
    <property type="entry name" value="Abhydrolase_6"/>
    <property type="match status" value="1"/>
</dbReference>
<reference evidence="3 4" key="1">
    <citation type="submission" date="2018-11" db="EMBL/GenBank/DDBJ databases">
        <title>Gordonia insulae sp. nov., isolated from an island soil.</title>
        <authorList>
            <person name="Kim Y.S."/>
            <person name="Kim S.B."/>
        </authorList>
    </citation>
    <scope>NUCLEOTIDE SEQUENCE [LARGE SCALE GENOMIC DNA]</scope>
    <source>
        <strain evidence="3 4">MMS17-SY073</strain>
    </source>
</reference>
<dbReference type="Gene3D" id="3.40.50.1820">
    <property type="entry name" value="alpha/beta hydrolase"/>
    <property type="match status" value="1"/>
</dbReference>
<keyword evidence="4" id="KW-1185">Reference proteome</keyword>
<dbReference type="OrthoDB" id="5422338at2"/>